<feature type="domain" description="Response regulatory" evidence="3">
    <location>
        <begin position="8"/>
        <end position="123"/>
    </location>
</feature>
<accession>A0ABS0KXG0</accession>
<comment type="caution">
    <text evidence="5">The sequence shown here is derived from an EMBL/GenBank/DDBJ whole genome shotgun (WGS) entry which is preliminary data.</text>
</comment>
<dbReference type="CDD" id="cd17534">
    <property type="entry name" value="REC_DC-like"/>
    <property type="match status" value="1"/>
</dbReference>
<name>A0ABS0KXG0_9BACT</name>
<dbReference type="Proteomes" id="UP000601099">
    <property type="component" value="Unassembled WGS sequence"/>
</dbReference>
<feature type="modified residue" description="4-aspartylphosphate" evidence="2">
    <location>
        <position position="58"/>
    </location>
</feature>
<evidence type="ECO:0000256" key="1">
    <source>
        <dbReference type="ARBA" id="ARBA00023125"/>
    </source>
</evidence>
<keyword evidence="1" id="KW-0238">DNA-binding</keyword>
<gene>
    <name evidence="5" type="ORF">I5L79_03250</name>
</gene>
<dbReference type="PROSITE" id="PS50930">
    <property type="entry name" value="HTH_LYTTR"/>
    <property type="match status" value="1"/>
</dbReference>
<dbReference type="SUPFAM" id="SSF52172">
    <property type="entry name" value="CheY-like"/>
    <property type="match status" value="1"/>
</dbReference>
<dbReference type="InterPro" id="IPR039420">
    <property type="entry name" value="WalR-like"/>
</dbReference>
<dbReference type="PROSITE" id="PS50110">
    <property type="entry name" value="RESPONSE_REGULATORY"/>
    <property type="match status" value="1"/>
</dbReference>
<evidence type="ECO:0000313" key="6">
    <source>
        <dbReference type="Proteomes" id="UP000601099"/>
    </source>
</evidence>
<dbReference type="Pfam" id="PF04397">
    <property type="entry name" value="LytTR"/>
    <property type="match status" value="1"/>
</dbReference>
<protein>
    <submittedName>
        <fullName evidence="5">Response regulator</fullName>
    </submittedName>
</protein>
<keyword evidence="2" id="KW-0597">Phosphoprotein</keyword>
<dbReference type="SMART" id="SM00850">
    <property type="entry name" value="LytTR"/>
    <property type="match status" value="1"/>
</dbReference>
<proteinExistence type="predicted"/>
<dbReference type="InterPro" id="IPR001789">
    <property type="entry name" value="Sig_transdc_resp-reg_receiver"/>
</dbReference>
<dbReference type="RefSeq" id="WP_196953571.1">
    <property type="nucleotide sequence ID" value="NZ_JADWYK010000001.1"/>
</dbReference>
<evidence type="ECO:0000259" key="4">
    <source>
        <dbReference type="PROSITE" id="PS50930"/>
    </source>
</evidence>
<sequence length="258" mass="28758">MSADTRIQILLVEDEAVLALDLCDTLEAEGYAVVGPARNGPRALELFGQHRIDILLCDIHIQGPWDGIETARRLLAERPVPVIYLTAMADKDTLDRALTTTPAAYLTKPATTAGLRAAIEVAFHTFARQAAPTPTAESTPLPDRETLSRESILQLDDHVFIKHNYQFVRVPLADILLLAADNTYTTLVTPTRKYALRLSLGTVLERLHFAHLVRIHRSYAVNIQRVEAFSETEATVAGQAVPLGRQYKDAFLQHFHFR</sequence>
<dbReference type="InterPro" id="IPR011006">
    <property type="entry name" value="CheY-like_superfamily"/>
</dbReference>
<feature type="domain" description="HTH LytTR-type" evidence="4">
    <location>
        <begin position="166"/>
        <end position="257"/>
    </location>
</feature>
<dbReference type="Gene3D" id="2.40.50.1020">
    <property type="entry name" value="LytTr DNA-binding domain"/>
    <property type="match status" value="1"/>
</dbReference>
<dbReference type="PANTHER" id="PTHR48111">
    <property type="entry name" value="REGULATOR OF RPOS"/>
    <property type="match status" value="1"/>
</dbReference>
<evidence type="ECO:0000313" key="5">
    <source>
        <dbReference type="EMBL" id="MBG8552544.1"/>
    </source>
</evidence>
<dbReference type="Pfam" id="PF00072">
    <property type="entry name" value="Response_reg"/>
    <property type="match status" value="1"/>
</dbReference>
<dbReference type="Gene3D" id="3.40.50.2300">
    <property type="match status" value="1"/>
</dbReference>
<evidence type="ECO:0000259" key="3">
    <source>
        <dbReference type="PROSITE" id="PS50110"/>
    </source>
</evidence>
<evidence type="ECO:0000256" key="2">
    <source>
        <dbReference type="PROSITE-ProRule" id="PRU00169"/>
    </source>
</evidence>
<dbReference type="InterPro" id="IPR007492">
    <property type="entry name" value="LytTR_DNA-bd_dom"/>
</dbReference>
<organism evidence="5 6">
    <name type="scientific">Hymenobacter guriensis</name>
    <dbReference type="NCBI Taxonomy" id="2793065"/>
    <lineage>
        <taxon>Bacteria</taxon>
        <taxon>Pseudomonadati</taxon>
        <taxon>Bacteroidota</taxon>
        <taxon>Cytophagia</taxon>
        <taxon>Cytophagales</taxon>
        <taxon>Hymenobacteraceae</taxon>
        <taxon>Hymenobacter</taxon>
    </lineage>
</organism>
<keyword evidence="6" id="KW-1185">Reference proteome</keyword>
<dbReference type="PANTHER" id="PTHR48111:SF69">
    <property type="entry name" value="RESPONSE REGULATOR RECEIVER"/>
    <property type="match status" value="1"/>
</dbReference>
<dbReference type="EMBL" id="JADWYK010000001">
    <property type="protein sequence ID" value="MBG8552544.1"/>
    <property type="molecule type" value="Genomic_DNA"/>
</dbReference>
<dbReference type="SMART" id="SM00448">
    <property type="entry name" value="REC"/>
    <property type="match status" value="1"/>
</dbReference>
<reference evidence="5 6" key="1">
    <citation type="submission" date="2020-11" db="EMBL/GenBank/DDBJ databases">
        <title>Hymenobacter sp.</title>
        <authorList>
            <person name="Kim M.K."/>
        </authorList>
    </citation>
    <scope>NUCLEOTIDE SEQUENCE [LARGE SCALE GENOMIC DNA]</scope>
    <source>
        <strain evidence="5 6">BT594</strain>
    </source>
</reference>